<accession>A0A2A6CFQ7</accession>
<evidence type="ECO:0000313" key="1">
    <source>
        <dbReference type="EnsemblMetazoa" id="PPA44871.1"/>
    </source>
</evidence>
<gene>
    <name evidence="1" type="primary">WBGene00283240</name>
</gene>
<evidence type="ECO:0000313" key="2">
    <source>
        <dbReference type="Proteomes" id="UP000005239"/>
    </source>
</evidence>
<proteinExistence type="predicted"/>
<protein>
    <submittedName>
        <fullName evidence="1">Esterase</fullName>
    </submittedName>
</protein>
<dbReference type="AlphaFoldDB" id="A0A2A6CFQ7"/>
<reference evidence="2" key="1">
    <citation type="journal article" date="2008" name="Nat. Genet.">
        <title>The Pristionchus pacificus genome provides a unique perspective on nematode lifestyle and parasitism.</title>
        <authorList>
            <person name="Dieterich C."/>
            <person name="Clifton S.W."/>
            <person name="Schuster L.N."/>
            <person name="Chinwalla A."/>
            <person name="Delehaunty K."/>
            <person name="Dinkelacker I."/>
            <person name="Fulton L."/>
            <person name="Fulton R."/>
            <person name="Godfrey J."/>
            <person name="Minx P."/>
            <person name="Mitreva M."/>
            <person name="Roeseler W."/>
            <person name="Tian H."/>
            <person name="Witte H."/>
            <person name="Yang S.P."/>
            <person name="Wilson R.K."/>
            <person name="Sommer R.J."/>
        </authorList>
    </citation>
    <scope>NUCLEOTIDE SEQUENCE [LARGE SCALE GENOMIC DNA]</scope>
    <source>
        <strain evidence="2">PS312</strain>
    </source>
</reference>
<dbReference type="Proteomes" id="UP000005239">
    <property type="component" value="Unassembled WGS sequence"/>
</dbReference>
<keyword evidence="2" id="KW-1185">Reference proteome</keyword>
<accession>A0A8R1Z1I9</accession>
<sequence>MCSGGFLSLLNPDLPDTIALHDMTLVLRFILANAGSFGGDRTNQYCSNSASIARSAPARVTPAGAPEVVVVGEVVLSVVDVGEVVGALVLGSSVVVWTGFRPLPSSASTSSTNRCKCD</sequence>
<dbReference type="EnsemblMetazoa" id="PPA44871.1">
    <property type="protein sequence ID" value="PPA44871.1"/>
    <property type="gene ID" value="WBGene00283240"/>
</dbReference>
<organism evidence="1 2">
    <name type="scientific">Pristionchus pacificus</name>
    <name type="common">Parasitic nematode worm</name>
    <dbReference type="NCBI Taxonomy" id="54126"/>
    <lineage>
        <taxon>Eukaryota</taxon>
        <taxon>Metazoa</taxon>
        <taxon>Ecdysozoa</taxon>
        <taxon>Nematoda</taxon>
        <taxon>Chromadorea</taxon>
        <taxon>Rhabditida</taxon>
        <taxon>Rhabditina</taxon>
        <taxon>Diplogasteromorpha</taxon>
        <taxon>Diplogasteroidea</taxon>
        <taxon>Neodiplogasteridae</taxon>
        <taxon>Pristionchus</taxon>
    </lineage>
</organism>
<reference evidence="1" key="2">
    <citation type="submission" date="2022-06" db="UniProtKB">
        <authorList>
            <consortium name="EnsemblMetazoa"/>
        </authorList>
    </citation>
    <scope>IDENTIFICATION</scope>
    <source>
        <strain evidence="1">PS312</strain>
    </source>
</reference>
<name>A0A2A6CFQ7_PRIPA</name>